<dbReference type="Pfam" id="PF00392">
    <property type="entry name" value="GntR"/>
    <property type="match status" value="1"/>
</dbReference>
<dbReference type="PANTHER" id="PTHR43537:SF5">
    <property type="entry name" value="UXU OPERON TRANSCRIPTIONAL REGULATOR"/>
    <property type="match status" value="1"/>
</dbReference>
<dbReference type="Gene3D" id="1.10.10.10">
    <property type="entry name" value="Winged helix-like DNA-binding domain superfamily/Winged helix DNA-binding domain"/>
    <property type="match status" value="1"/>
</dbReference>
<comment type="caution">
    <text evidence="5">The sequence shown here is derived from an EMBL/GenBank/DDBJ whole genome shotgun (WGS) entry which is preliminary data.</text>
</comment>
<dbReference type="EMBL" id="RJTH01000015">
    <property type="protein sequence ID" value="RUM20440.1"/>
    <property type="molecule type" value="Genomic_DNA"/>
</dbReference>
<dbReference type="SMART" id="SM00895">
    <property type="entry name" value="FCD"/>
    <property type="match status" value="1"/>
</dbReference>
<dbReference type="Proteomes" id="UP000278823">
    <property type="component" value="Unassembled WGS sequence"/>
</dbReference>
<dbReference type="SMART" id="SM00345">
    <property type="entry name" value="HTH_GNTR"/>
    <property type="match status" value="1"/>
</dbReference>
<evidence type="ECO:0000313" key="6">
    <source>
        <dbReference type="Proteomes" id="UP000278823"/>
    </source>
</evidence>
<dbReference type="RefSeq" id="WP_126924662.1">
    <property type="nucleotide sequence ID" value="NZ_ML133699.1"/>
</dbReference>
<keyword evidence="1" id="KW-0805">Transcription regulation</keyword>
<dbReference type="PROSITE" id="PS50949">
    <property type="entry name" value="HTH_GNTR"/>
    <property type="match status" value="1"/>
</dbReference>
<dbReference type="OrthoDB" id="9809707at2"/>
<gene>
    <name evidence="5" type="ORF">EFQ99_29345</name>
</gene>
<name>A0A3S0SM22_9HYPH</name>
<dbReference type="AlphaFoldDB" id="A0A3S0SM22"/>
<evidence type="ECO:0000259" key="4">
    <source>
        <dbReference type="PROSITE" id="PS50949"/>
    </source>
</evidence>
<feature type="domain" description="HTH gntR-type" evidence="4">
    <location>
        <begin position="7"/>
        <end position="75"/>
    </location>
</feature>
<keyword evidence="3" id="KW-0804">Transcription</keyword>
<dbReference type="InterPro" id="IPR036388">
    <property type="entry name" value="WH-like_DNA-bd_sf"/>
</dbReference>
<dbReference type="SUPFAM" id="SSF46785">
    <property type="entry name" value="Winged helix' DNA-binding domain"/>
    <property type="match status" value="1"/>
</dbReference>
<dbReference type="InterPro" id="IPR000524">
    <property type="entry name" value="Tscrpt_reg_HTH_GntR"/>
</dbReference>
<evidence type="ECO:0000256" key="2">
    <source>
        <dbReference type="ARBA" id="ARBA00023125"/>
    </source>
</evidence>
<dbReference type="CDD" id="cd07377">
    <property type="entry name" value="WHTH_GntR"/>
    <property type="match status" value="1"/>
</dbReference>
<dbReference type="Pfam" id="PF07729">
    <property type="entry name" value="FCD"/>
    <property type="match status" value="1"/>
</dbReference>
<organism evidence="5 6">
    <name type="scientific">Rhizobium vallis</name>
    <dbReference type="NCBI Taxonomy" id="634290"/>
    <lineage>
        <taxon>Bacteria</taxon>
        <taxon>Pseudomonadati</taxon>
        <taxon>Pseudomonadota</taxon>
        <taxon>Alphaproteobacteria</taxon>
        <taxon>Hyphomicrobiales</taxon>
        <taxon>Rhizobiaceae</taxon>
        <taxon>Rhizobium/Agrobacterium group</taxon>
        <taxon>Rhizobium</taxon>
    </lineage>
</organism>
<dbReference type="GO" id="GO:0003677">
    <property type="term" value="F:DNA binding"/>
    <property type="evidence" value="ECO:0007669"/>
    <property type="project" value="UniProtKB-KW"/>
</dbReference>
<keyword evidence="2" id="KW-0238">DNA-binding</keyword>
<dbReference type="InterPro" id="IPR008920">
    <property type="entry name" value="TF_FadR/GntR_C"/>
</dbReference>
<evidence type="ECO:0000256" key="1">
    <source>
        <dbReference type="ARBA" id="ARBA00023015"/>
    </source>
</evidence>
<sequence length="252" mass="27825">MVSTAKNTLTLKTKRALQERILDDATKVGDKLPTEKALALELGVSRTTIREAIAALRADGLLEAKHGVGVFVSQKLDLDAHAVQGSDSFHFSASMLDILELRMAVEVHAAGLAASRRSWAQEEKIWQAADAFKMAFANNDSTEEADWAFHRSIAEATNNEAFREFFDRMGLAIRPWRAPQGAKLGTLITPPYLSKSIDEHDAICEAIATGDVERARECMKNHIGRSQMRFRGLMRGADENDLETSNVLDGEQ</sequence>
<dbReference type="GO" id="GO:0003700">
    <property type="term" value="F:DNA-binding transcription factor activity"/>
    <property type="evidence" value="ECO:0007669"/>
    <property type="project" value="InterPro"/>
</dbReference>
<dbReference type="InterPro" id="IPR036390">
    <property type="entry name" value="WH_DNA-bd_sf"/>
</dbReference>
<dbReference type="Gene3D" id="1.20.120.530">
    <property type="entry name" value="GntR ligand-binding domain-like"/>
    <property type="match status" value="1"/>
</dbReference>
<reference evidence="6" key="1">
    <citation type="submission" date="2018-11" db="EMBL/GenBank/DDBJ databases">
        <title>Rhizobium chutanense sp. nov., isolated from root nodules of Phaseolus vulgaris in China.</title>
        <authorList>
            <person name="Huo Y."/>
        </authorList>
    </citation>
    <scope>NUCLEOTIDE SEQUENCE [LARGE SCALE GENOMIC DNA]</scope>
    <source>
        <strain evidence="6">CCBAU 65647</strain>
    </source>
</reference>
<dbReference type="InterPro" id="IPR011711">
    <property type="entry name" value="GntR_C"/>
</dbReference>
<dbReference type="PRINTS" id="PR00035">
    <property type="entry name" value="HTHGNTR"/>
</dbReference>
<protein>
    <submittedName>
        <fullName evidence="5">FadR family transcriptional regulator</fullName>
    </submittedName>
</protein>
<proteinExistence type="predicted"/>
<evidence type="ECO:0000256" key="3">
    <source>
        <dbReference type="ARBA" id="ARBA00023163"/>
    </source>
</evidence>
<dbReference type="PANTHER" id="PTHR43537">
    <property type="entry name" value="TRANSCRIPTIONAL REGULATOR, GNTR FAMILY"/>
    <property type="match status" value="1"/>
</dbReference>
<evidence type="ECO:0000313" key="5">
    <source>
        <dbReference type="EMBL" id="RUM20440.1"/>
    </source>
</evidence>
<dbReference type="SUPFAM" id="SSF48008">
    <property type="entry name" value="GntR ligand-binding domain-like"/>
    <property type="match status" value="1"/>
</dbReference>
<accession>A0A3S0SM22</accession>
<keyword evidence="6" id="KW-1185">Reference proteome</keyword>